<dbReference type="GO" id="GO:0020037">
    <property type="term" value="F:heme binding"/>
    <property type="evidence" value="ECO:0007669"/>
    <property type="project" value="InterPro"/>
</dbReference>
<keyword evidence="15" id="KW-0732">Signal</keyword>
<dbReference type="InterPro" id="IPR050121">
    <property type="entry name" value="Cytochrome_P450_monoxygenase"/>
</dbReference>
<evidence type="ECO:0000256" key="1">
    <source>
        <dbReference type="ARBA" id="ARBA00001971"/>
    </source>
</evidence>
<evidence type="ECO:0000256" key="6">
    <source>
        <dbReference type="ARBA" id="ARBA00022692"/>
    </source>
</evidence>
<keyword evidence="5 13" id="KW-0349">Heme</keyword>
<dbReference type="PRINTS" id="PR00385">
    <property type="entry name" value="P450"/>
</dbReference>
<sequence length="542" mass="61127">MFHIVIFSFILVALAITLQILGQTFRHPLSRFPGPLLAKWTVFYRAYYDLCKIGGWLKHLEVLHAVYGPIVRVGPNELHFNDPRAYGEIYAPGSRFHKDPALYSPFGAATTVFTTHDPHDAAVMRNIFATFFSRRSVIRREAAIRDKIVEFISRLKSFNLESGTAANLDNAFPSMALDVLTALMFSQPFNMLSSPAFDHPFVRRRKPPTLNLWTMKYLPSRNAPILGALSRFMRSMNPTAALIMAQAEIIKDEITSTLNRFDLNDVRDRIENINEFSAAAAPESDETDIPFYPFFLEKIQEPTRKQASSTEKTNRLNLLNLRRLIDEGINIRFAGTDTIANACLVGVKYLLTHKDILARLVAELDEAWPANGEISYEELEKLPYLTAVIKESLRLSHGVVSPMGRVVGPGDAVIMGEAIPAGTTIGISATFVHLNPELFPEPTTFSPERWLKSSSSVDEKKDFSSEVNSDKYLVSFSRGPRSCVGIHLARFELYMLFGFLFRKLELTPTAEQDPNSSLYFDDFFTPLYTDDPLCVFTKERVG</sequence>
<evidence type="ECO:0000256" key="2">
    <source>
        <dbReference type="ARBA" id="ARBA00004370"/>
    </source>
</evidence>
<dbReference type="InterPro" id="IPR001128">
    <property type="entry name" value="Cyt_P450"/>
</dbReference>
<feature type="binding site" description="axial binding residue" evidence="13">
    <location>
        <position position="483"/>
    </location>
    <ligand>
        <name>heme</name>
        <dbReference type="ChEBI" id="CHEBI:30413"/>
    </ligand>
    <ligandPart>
        <name>Fe</name>
        <dbReference type="ChEBI" id="CHEBI:18248"/>
    </ligandPart>
</feature>
<organism evidence="16 17">
    <name type="scientific">Gymnopus androsaceus JB14</name>
    <dbReference type="NCBI Taxonomy" id="1447944"/>
    <lineage>
        <taxon>Eukaryota</taxon>
        <taxon>Fungi</taxon>
        <taxon>Dikarya</taxon>
        <taxon>Basidiomycota</taxon>
        <taxon>Agaricomycotina</taxon>
        <taxon>Agaricomycetes</taxon>
        <taxon>Agaricomycetidae</taxon>
        <taxon>Agaricales</taxon>
        <taxon>Marasmiineae</taxon>
        <taxon>Omphalotaceae</taxon>
        <taxon>Gymnopus</taxon>
    </lineage>
</organism>
<dbReference type="Proteomes" id="UP000799118">
    <property type="component" value="Unassembled WGS sequence"/>
</dbReference>
<evidence type="ECO:0000256" key="8">
    <source>
        <dbReference type="ARBA" id="ARBA00022989"/>
    </source>
</evidence>
<keyword evidence="9 14" id="KW-0560">Oxidoreductase</keyword>
<dbReference type="GO" id="GO:0016705">
    <property type="term" value="F:oxidoreductase activity, acting on paired donors, with incorporation or reduction of molecular oxygen"/>
    <property type="evidence" value="ECO:0007669"/>
    <property type="project" value="InterPro"/>
</dbReference>
<dbReference type="OrthoDB" id="1470350at2759"/>
<comment type="subcellular location">
    <subcellularLocation>
        <location evidence="2">Membrane</location>
    </subcellularLocation>
</comment>
<evidence type="ECO:0000256" key="7">
    <source>
        <dbReference type="ARBA" id="ARBA00022723"/>
    </source>
</evidence>
<dbReference type="Pfam" id="PF00067">
    <property type="entry name" value="p450"/>
    <property type="match status" value="1"/>
</dbReference>
<evidence type="ECO:0000256" key="14">
    <source>
        <dbReference type="RuleBase" id="RU000461"/>
    </source>
</evidence>
<evidence type="ECO:0000256" key="13">
    <source>
        <dbReference type="PIRSR" id="PIRSR602401-1"/>
    </source>
</evidence>
<dbReference type="PRINTS" id="PR00463">
    <property type="entry name" value="EP450I"/>
</dbReference>
<dbReference type="EMBL" id="ML769399">
    <property type="protein sequence ID" value="KAE9406814.1"/>
    <property type="molecule type" value="Genomic_DNA"/>
</dbReference>
<evidence type="ECO:0000313" key="16">
    <source>
        <dbReference type="EMBL" id="KAE9406814.1"/>
    </source>
</evidence>
<dbReference type="GO" id="GO:0016020">
    <property type="term" value="C:membrane"/>
    <property type="evidence" value="ECO:0007669"/>
    <property type="project" value="UniProtKB-SubCell"/>
</dbReference>
<keyword evidence="17" id="KW-1185">Reference proteome</keyword>
<dbReference type="AlphaFoldDB" id="A0A6A4IDD9"/>
<keyword evidence="7 13" id="KW-0479">Metal-binding</keyword>
<dbReference type="GO" id="GO:0005506">
    <property type="term" value="F:iron ion binding"/>
    <property type="evidence" value="ECO:0007669"/>
    <property type="project" value="InterPro"/>
</dbReference>
<keyword evidence="11 14" id="KW-0503">Monooxygenase</keyword>
<dbReference type="InterPro" id="IPR036396">
    <property type="entry name" value="Cyt_P450_sf"/>
</dbReference>
<reference evidence="16" key="1">
    <citation type="journal article" date="2019" name="Environ. Microbiol.">
        <title>Fungal ecological strategies reflected in gene transcription - a case study of two litter decomposers.</title>
        <authorList>
            <person name="Barbi F."/>
            <person name="Kohler A."/>
            <person name="Barry K."/>
            <person name="Baskaran P."/>
            <person name="Daum C."/>
            <person name="Fauchery L."/>
            <person name="Ihrmark K."/>
            <person name="Kuo A."/>
            <person name="LaButti K."/>
            <person name="Lipzen A."/>
            <person name="Morin E."/>
            <person name="Grigoriev I.V."/>
            <person name="Henrissat B."/>
            <person name="Lindahl B."/>
            <person name="Martin F."/>
        </authorList>
    </citation>
    <scope>NUCLEOTIDE SEQUENCE</scope>
    <source>
        <strain evidence="16">JB14</strain>
    </source>
</reference>
<comment type="pathway">
    <text evidence="3">Secondary metabolite biosynthesis; terpenoid biosynthesis.</text>
</comment>
<dbReference type="InterPro" id="IPR017972">
    <property type="entry name" value="Cyt_P450_CS"/>
</dbReference>
<accession>A0A6A4IDD9</accession>
<dbReference type="Gene3D" id="1.10.630.10">
    <property type="entry name" value="Cytochrome P450"/>
    <property type="match status" value="1"/>
</dbReference>
<evidence type="ECO:0000256" key="4">
    <source>
        <dbReference type="ARBA" id="ARBA00010617"/>
    </source>
</evidence>
<name>A0A6A4IDD9_9AGAR</name>
<evidence type="ECO:0000256" key="5">
    <source>
        <dbReference type="ARBA" id="ARBA00022617"/>
    </source>
</evidence>
<evidence type="ECO:0000313" key="17">
    <source>
        <dbReference type="Proteomes" id="UP000799118"/>
    </source>
</evidence>
<proteinExistence type="inferred from homology"/>
<dbReference type="PANTHER" id="PTHR24305:SF166">
    <property type="entry name" value="CYTOCHROME P450 12A4, MITOCHONDRIAL-RELATED"/>
    <property type="match status" value="1"/>
</dbReference>
<evidence type="ECO:0000256" key="10">
    <source>
        <dbReference type="ARBA" id="ARBA00023004"/>
    </source>
</evidence>
<evidence type="ECO:0000256" key="11">
    <source>
        <dbReference type="ARBA" id="ARBA00023033"/>
    </source>
</evidence>
<dbReference type="CDD" id="cd11062">
    <property type="entry name" value="CYP58-like"/>
    <property type="match status" value="1"/>
</dbReference>
<gene>
    <name evidence="16" type="ORF">BT96DRAFT_851141</name>
</gene>
<protein>
    <submittedName>
        <fullName evidence="16">Cytochrome P450</fullName>
    </submittedName>
</protein>
<keyword evidence="6" id="KW-0812">Transmembrane</keyword>
<comment type="similarity">
    <text evidence="4 14">Belongs to the cytochrome P450 family.</text>
</comment>
<comment type="cofactor">
    <cofactor evidence="1 13">
        <name>heme</name>
        <dbReference type="ChEBI" id="CHEBI:30413"/>
    </cofactor>
</comment>
<feature type="signal peptide" evidence="15">
    <location>
        <begin position="1"/>
        <end position="15"/>
    </location>
</feature>
<keyword evidence="8" id="KW-1133">Transmembrane helix</keyword>
<dbReference type="PROSITE" id="PS00086">
    <property type="entry name" value="CYTOCHROME_P450"/>
    <property type="match status" value="1"/>
</dbReference>
<feature type="chain" id="PRO_5025397028" evidence="15">
    <location>
        <begin position="16"/>
        <end position="542"/>
    </location>
</feature>
<evidence type="ECO:0000256" key="12">
    <source>
        <dbReference type="ARBA" id="ARBA00023136"/>
    </source>
</evidence>
<dbReference type="PANTHER" id="PTHR24305">
    <property type="entry name" value="CYTOCHROME P450"/>
    <property type="match status" value="1"/>
</dbReference>
<dbReference type="InterPro" id="IPR002401">
    <property type="entry name" value="Cyt_P450_E_grp-I"/>
</dbReference>
<keyword evidence="10 13" id="KW-0408">Iron</keyword>
<dbReference type="SUPFAM" id="SSF48264">
    <property type="entry name" value="Cytochrome P450"/>
    <property type="match status" value="1"/>
</dbReference>
<evidence type="ECO:0000256" key="15">
    <source>
        <dbReference type="SAM" id="SignalP"/>
    </source>
</evidence>
<evidence type="ECO:0000256" key="3">
    <source>
        <dbReference type="ARBA" id="ARBA00004721"/>
    </source>
</evidence>
<keyword evidence="12" id="KW-0472">Membrane</keyword>
<evidence type="ECO:0000256" key="9">
    <source>
        <dbReference type="ARBA" id="ARBA00023002"/>
    </source>
</evidence>
<dbReference type="GO" id="GO:0004497">
    <property type="term" value="F:monooxygenase activity"/>
    <property type="evidence" value="ECO:0007669"/>
    <property type="project" value="UniProtKB-KW"/>
</dbReference>